<keyword evidence="6 7" id="KW-0503">Monooxygenase</keyword>
<evidence type="ECO:0000256" key="8">
    <source>
        <dbReference type="SAM" id="Phobius"/>
    </source>
</evidence>
<keyword evidence="7" id="KW-0349">Heme</keyword>
<sequence length="520" mass="58192">MDGIKGHPLPVLFVLGILSHLAVFIRIKPMVQGPAVALALLIAPSIIFVTLRYLTTTGLYSAATATTIWYGSYIAGVLVSMLAYRTFFHRLRHYPGSRLASLTQFHHVWNTKDRIDHYSYIDKLHKQYGDFVRIGPNLLSIADPAIVNIVYGPTTKFTKSDWYDAFTASALRSYDSRIAKHTQKLIQQLRRRVGTTVNAQEWIGFFAFDVMGDLAFGRTFEALELGKSHWFIDTIREGGLPIGLFGTTPWLLECVIRLPLPPSINPIVKLMNHSGNLVAERKRSNPAEEDVMSHILEAGEFFENSRAEESLLTSDARLLVVAGSDTTASTLTHVIYYIARDPTLATNLRAELAENNLRNDHSLTITSLAHLPFLNAVINEALRLHPPVPGGTYRSSPPGGIKVAGNFIPEGCVVLAPQYTIQRSSKAFTQPHDFIPERWTTRPELIRDKNAFFPFSLGRHGCIGKQLAYNEMRSVISRLVLEFDVAFAEGEDGRRLLEETQDRFTMGVAGLDLVFRERKA</sequence>
<dbReference type="Gene3D" id="1.10.630.10">
    <property type="entry name" value="Cytochrome P450"/>
    <property type="match status" value="1"/>
</dbReference>
<dbReference type="InterPro" id="IPR001128">
    <property type="entry name" value="Cyt_P450"/>
</dbReference>
<evidence type="ECO:0008006" key="11">
    <source>
        <dbReference type="Google" id="ProtNLM"/>
    </source>
</evidence>
<gene>
    <name evidence="9" type="ORF">LTR24_006206</name>
</gene>
<dbReference type="EMBL" id="JAVRRG010000077">
    <property type="protein sequence ID" value="KAK5089485.1"/>
    <property type="molecule type" value="Genomic_DNA"/>
</dbReference>
<feature type="transmembrane region" description="Helical" evidence="8">
    <location>
        <begin position="6"/>
        <end position="25"/>
    </location>
</feature>
<evidence type="ECO:0000256" key="7">
    <source>
        <dbReference type="RuleBase" id="RU000461"/>
    </source>
</evidence>
<name>A0ABR0K6W6_9EURO</name>
<comment type="caution">
    <text evidence="9">The sequence shown here is derived from an EMBL/GenBank/DDBJ whole genome shotgun (WGS) entry which is preliminary data.</text>
</comment>
<evidence type="ECO:0000313" key="9">
    <source>
        <dbReference type="EMBL" id="KAK5089485.1"/>
    </source>
</evidence>
<comment type="cofactor">
    <cofactor evidence="1">
        <name>heme</name>
        <dbReference type="ChEBI" id="CHEBI:30413"/>
    </cofactor>
</comment>
<dbReference type="SUPFAM" id="SSF48264">
    <property type="entry name" value="Cytochrome P450"/>
    <property type="match status" value="1"/>
</dbReference>
<dbReference type="PROSITE" id="PS00086">
    <property type="entry name" value="CYTOCHROME_P450"/>
    <property type="match status" value="1"/>
</dbReference>
<dbReference type="Pfam" id="PF00067">
    <property type="entry name" value="p450"/>
    <property type="match status" value="1"/>
</dbReference>
<keyword evidence="8" id="KW-0472">Membrane</keyword>
<keyword evidence="5 7" id="KW-0408">Iron</keyword>
<dbReference type="CDD" id="cd11061">
    <property type="entry name" value="CYP67-like"/>
    <property type="match status" value="1"/>
</dbReference>
<keyword evidence="8" id="KW-1133">Transmembrane helix</keyword>
<keyword evidence="3 7" id="KW-0479">Metal-binding</keyword>
<organism evidence="9 10">
    <name type="scientific">Lithohypha guttulata</name>
    <dbReference type="NCBI Taxonomy" id="1690604"/>
    <lineage>
        <taxon>Eukaryota</taxon>
        <taxon>Fungi</taxon>
        <taxon>Dikarya</taxon>
        <taxon>Ascomycota</taxon>
        <taxon>Pezizomycotina</taxon>
        <taxon>Eurotiomycetes</taxon>
        <taxon>Chaetothyriomycetidae</taxon>
        <taxon>Chaetothyriales</taxon>
        <taxon>Trichomeriaceae</taxon>
        <taxon>Lithohypha</taxon>
    </lineage>
</organism>
<dbReference type="InterPro" id="IPR036396">
    <property type="entry name" value="Cyt_P450_sf"/>
</dbReference>
<dbReference type="InterPro" id="IPR050121">
    <property type="entry name" value="Cytochrome_P450_monoxygenase"/>
</dbReference>
<feature type="transmembrane region" description="Helical" evidence="8">
    <location>
        <begin position="37"/>
        <end position="55"/>
    </location>
</feature>
<comment type="similarity">
    <text evidence="2 7">Belongs to the cytochrome P450 family.</text>
</comment>
<dbReference type="PRINTS" id="PR00385">
    <property type="entry name" value="P450"/>
</dbReference>
<keyword evidence="4 7" id="KW-0560">Oxidoreductase</keyword>
<evidence type="ECO:0000256" key="1">
    <source>
        <dbReference type="ARBA" id="ARBA00001971"/>
    </source>
</evidence>
<dbReference type="Proteomes" id="UP001345013">
    <property type="component" value="Unassembled WGS sequence"/>
</dbReference>
<evidence type="ECO:0000313" key="10">
    <source>
        <dbReference type="Proteomes" id="UP001345013"/>
    </source>
</evidence>
<dbReference type="PANTHER" id="PTHR24305:SF187">
    <property type="entry name" value="P450, PUTATIVE (EUROFUNG)-RELATED"/>
    <property type="match status" value="1"/>
</dbReference>
<evidence type="ECO:0000256" key="2">
    <source>
        <dbReference type="ARBA" id="ARBA00010617"/>
    </source>
</evidence>
<proteinExistence type="inferred from homology"/>
<keyword evidence="8" id="KW-0812">Transmembrane</keyword>
<evidence type="ECO:0000256" key="5">
    <source>
        <dbReference type="ARBA" id="ARBA00023004"/>
    </source>
</evidence>
<evidence type="ECO:0000256" key="6">
    <source>
        <dbReference type="ARBA" id="ARBA00023033"/>
    </source>
</evidence>
<protein>
    <recommendedName>
        <fullName evidence="11">Cytochrome P450</fullName>
    </recommendedName>
</protein>
<dbReference type="PRINTS" id="PR00465">
    <property type="entry name" value="EP450IV"/>
</dbReference>
<dbReference type="InterPro" id="IPR002403">
    <property type="entry name" value="Cyt_P450_E_grp-IV"/>
</dbReference>
<feature type="transmembrane region" description="Helical" evidence="8">
    <location>
        <begin position="67"/>
        <end position="88"/>
    </location>
</feature>
<accession>A0ABR0K6W6</accession>
<evidence type="ECO:0000256" key="3">
    <source>
        <dbReference type="ARBA" id="ARBA00022723"/>
    </source>
</evidence>
<reference evidence="9 10" key="1">
    <citation type="submission" date="2023-08" db="EMBL/GenBank/DDBJ databases">
        <title>Black Yeasts Isolated from many extreme environments.</title>
        <authorList>
            <person name="Coleine C."/>
            <person name="Stajich J.E."/>
            <person name="Selbmann L."/>
        </authorList>
    </citation>
    <scope>NUCLEOTIDE SEQUENCE [LARGE SCALE GENOMIC DNA]</scope>
    <source>
        <strain evidence="9 10">CCFEE 5885</strain>
    </source>
</reference>
<dbReference type="InterPro" id="IPR017972">
    <property type="entry name" value="Cyt_P450_CS"/>
</dbReference>
<dbReference type="PANTHER" id="PTHR24305">
    <property type="entry name" value="CYTOCHROME P450"/>
    <property type="match status" value="1"/>
</dbReference>
<keyword evidence="10" id="KW-1185">Reference proteome</keyword>
<evidence type="ECO:0000256" key="4">
    <source>
        <dbReference type="ARBA" id="ARBA00023002"/>
    </source>
</evidence>